<sequence length="126" mass="13990">MFVFIVVILIVFVLVVAGISKTVTRRRNKVVIVSAELIVSVGLPILLFNLYEKWFPDYYSHGFLAGMGALVAATVMLIANLVLLCPILNVLSEKYADDFGKITIFQIAPIIMLSAFGQFCIMFLLD</sequence>
<keyword evidence="1" id="KW-0472">Membrane</keyword>
<dbReference type="EMBL" id="WHNZ01000061">
    <property type="protein sequence ID" value="NOV03221.1"/>
    <property type="molecule type" value="Genomic_DNA"/>
</dbReference>
<feature type="transmembrane region" description="Helical" evidence="1">
    <location>
        <begin position="6"/>
        <end position="23"/>
    </location>
</feature>
<feature type="transmembrane region" description="Helical" evidence="1">
    <location>
        <begin position="63"/>
        <end position="91"/>
    </location>
</feature>
<protein>
    <submittedName>
        <fullName evidence="2">Uncharacterized protein</fullName>
    </submittedName>
</protein>
<keyword evidence="1" id="KW-1133">Transmembrane helix</keyword>
<dbReference type="RefSeq" id="WP_171686032.1">
    <property type="nucleotide sequence ID" value="NZ_WHNZ01000061.1"/>
</dbReference>
<name>A0ABX1ZTS7_9BACL</name>
<dbReference type="Proteomes" id="UP000618579">
    <property type="component" value="Unassembled WGS sequence"/>
</dbReference>
<evidence type="ECO:0000256" key="1">
    <source>
        <dbReference type="SAM" id="Phobius"/>
    </source>
</evidence>
<accession>A0ABX1ZTS7</accession>
<comment type="caution">
    <text evidence="2">The sequence shown here is derived from an EMBL/GenBank/DDBJ whole genome shotgun (WGS) entry which is preliminary data.</text>
</comment>
<feature type="transmembrane region" description="Helical" evidence="1">
    <location>
        <begin position="30"/>
        <end position="51"/>
    </location>
</feature>
<organism evidence="2 3">
    <name type="scientific">Paenibacillus planticolens</name>
    <dbReference type="NCBI Taxonomy" id="2654976"/>
    <lineage>
        <taxon>Bacteria</taxon>
        <taxon>Bacillati</taxon>
        <taxon>Bacillota</taxon>
        <taxon>Bacilli</taxon>
        <taxon>Bacillales</taxon>
        <taxon>Paenibacillaceae</taxon>
        <taxon>Paenibacillus</taxon>
    </lineage>
</organism>
<evidence type="ECO:0000313" key="2">
    <source>
        <dbReference type="EMBL" id="NOV03221.1"/>
    </source>
</evidence>
<proteinExistence type="predicted"/>
<gene>
    <name evidence="2" type="ORF">GC097_24785</name>
</gene>
<feature type="transmembrane region" description="Helical" evidence="1">
    <location>
        <begin position="103"/>
        <end position="125"/>
    </location>
</feature>
<evidence type="ECO:0000313" key="3">
    <source>
        <dbReference type="Proteomes" id="UP000618579"/>
    </source>
</evidence>
<reference evidence="2 3" key="1">
    <citation type="submission" date="2019-10" db="EMBL/GenBank/DDBJ databases">
        <title>Description of Paenibacillus pedi sp. nov.</title>
        <authorList>
            <person name="Carlier A."/>
            <person name="Qi S."/>
        </authorList>
    </citation>
    <scope>NUCLEOTIDE SEQUENCE [LARGE SCALE GENOMIC DNA]</scope>
    <source>
        <strain evidence="2 3">LMG 31457</strain>
    </source>
</reference>
<keyword evidence="1" id="KW-0812">Transmembrane</keyword>
<keyword evidence="3" id="KW-1185">Reference proteome</keyword>